<accession>A0AAN7IYZ5</accession>
<dbReference type="NCBIfam" id="TIGR01614">
    <property type="entry name" value="PME_inhib"/>
    <property type="match status" value="1"/>
</dbReference>
<dbReference type="Pfam" id="PF04043">
    <property type="entry name" value="PMEI"/>
    <property type="match status" value="1"/>
</dbReference>
<keyword evidence="4" id="KW-1185">Reference proteome</keyword>
<dbReference type="AlphaFoldDB" id="A0AAN7IYZ5"/>
<feature type="signal peptide" evidence="1">
    <location>
        <begin position="1"/>
        <end position="19"/>
    </location>
</feature>
<organism evidence="3 4">
    <name type="scientific">Quercus rubra</name>
    <name type="common">Northern red oak</name>
    <name type="synonym">Quercus borealis</name>
    <dbReference type="NCBI Taxonomy" id="3512"/>
    <lineage>
        <taxon>Eukaryota</taxon>
        <taxon>Viridiplantae</taxon>
        <taxon>Streptophyta</taxon>
        <taxon>Embryophyta</taxon>
        <taxon>Tracheophyta</taxon>
        <taxon>Spermatophyta</taxon>
        <taxon>Magnoliopsida</taxon>
        <taxon>eudicotyledons</taxon>
        <taxon>Gunneridae</taxon>
        <taxon>Pentapetalae</taxon>
        <taxon>rosids</taxon>
        <taxon>fabids</taxon>
        <taxon>Fagales</taxon>
        <taxon>Fagaceae</taxon>
        <taxon>Quercus</taxon>
    </lineage>
</organism>
<evidence type="ECO:0000313" key="3">
    <source>
        <dbReference type="EMBL" id="KAK4591266.1"/>
    </source>
</evidence>
<dbReference type="EMBL" id="JAXUIC010000005">
    <property type="protein sequence ID" value="KAK4591266.1"/>
    <property type="molecule type" value="Genomic_DNA"/>
</dbReference>
<evidence type="ECO:0000313" key="4">
    <source>
        <dbReference type="Proteomes" id="UP001324115"/>
    </source>
</evidence>
<evidence type="ECO:0000259" key="2">
    <source>
        <dbReference type="Pfam" id="PF04043"/>
    </source>
</evidence>
<dbReference type="InterPro" id="IPR006501">
    <property type="entry name" value="Pectinesterase_inhib_dom"/>
</dbReference>
<sequence>MASIPRLSLSLFLIIFTIANNKYPLPVDGDPIDSVCQKTPKAFQRYCYMCFFSRPGSGSADLPTQASILINCSLVEAVRVQELRYNFCALHKNDTVTLPCVGCNGCFEIITNDLSSALQDMGTKNFRDSETKVSDAITNHQHCADLLAMSKYPIPYTLGDALGIFRGFAEVSASVVTRLIH</sequence>
<evidence type="ECO:0000256" key="1">
    <source>
        <dbReference type="SAM" id="SignalP"/>
    </source>
</evidence>
<keyword evidence="1" id="KW-0732">Signal</keyword>
<dbReference type="Gene3D" id="1.20.140.40">
    <property type="entry name" value="Invertase/pectin methylesterase inhibitor family protein"/>
    <property type="match status" value="1"/>
</dbReference>
<dbReference type="Proteomes" id="UP001324115">
    <property type="component" value="Unassembled WGS sequence"/>
</dbReference>
<comment type="caution">
    <text evidence="3">The sequence shown here is derived from an EMBL/GenBank/DDBJ whole genome shotgun (WGS) entry which is preliminary data.</text>
</comment>
<dbReference type="GO" id="GO:0004857">
    <property type="term" value="F:enzyme inhibitor activity"/>
    <property type="evidence" value="ECO:0007669"/>
    <property type="project" value="InterPro"/>
</dbReference>
<dbReference type="SUPFAM" id="SSF101148">
    <property type="entry name" value="Plant invertase/pectin methylesterase inhibitor"/>
    <property type="match status" value="1"/>
</dbReference>
<protein>
    <recommendedName>
        <fullName evidence="2">Pectinesterase inhibitor domain-containing protein</fullName>
    </recommendedName>
</protein>
<proteinExistence type="predicted"/>
<gene>
    <name evidence="3" type="ORF">RGQ29_021456</name>
</gene>
<name>A0AAN7IYZ5_QUERU</name>
<reference evidence="3 4" key="1">
    <citation type="journal article" date="2023" name="G3 (Bethesda)">
        <title>A haplotype-resolved chromosome-scale genome for Quercus rubra L. provides insights into the genetics of adaptive traits for red oak species.</title>
        <authorList>
            <person name="Kapoor B."/>
            <person name="Jenkins J."/>
            <person name="Schmutz J."/>
            <person name="Zhebentyayeva T."/>
            <person name="Kuelheim C."/>
            <person name="Coggeshall M."/>
            <person name="Heim C."/>
            <person name="Lasky J.R."/>
            <person name="Leites L."/>
            <person name="Islam-Faridi N."/>
            <person name="Romero-Severson J."/>
            <person name="DeLeo V.L."/>
            <person name="Lucas S.M."/>
            <person name="Lazic D."/>
            <person name="Gailing O."/>
            <person name="Carlson J."/>
            <person name="Staton M."/>
        </authorList>
    </citation>
    <scope>NUCLEOTIDE SEQUENCE [LARGE SCALE GENOMIC DNA]</scope>
    <source>
        <strain evidence="3">Pseudo-F2</strain>
    </source>
</reference>
<feature type="chain" id="PRO_5043038744" description="Pectinesterase inhibitor domain-containing protein" evidence="1">
    <location>
        <begin position="20"/>
        <end position="181"/>
    </location>
</feature>
<feature type="domain" description="Pectinesterase inhibitor" evidence="2">
    <location>
        <begin position="32"/>
        <end position="149"/>
    </location>
</feature>
<dbReference type="InterPro" id="IPR035513">
    <property type="entry name" value="Invertase/methylesterase_inhib"/>
</dbReference>